<feature type="region of interest" description="Disordered" evidence="1">
    <location>
        <begin position="1"/>
        <end position="29"/>
    </location>
</feature>
<evidence type="ECO:0000313" key="2">
    <source>
        <dbReference type="EMBL" id="JAD72998.1"/>
    </source>
</evidence>
<dbReference type="AlphaFoldDB" id="A0A0A9CEW7"/>
<accession>A0A0A9CEW7</accession>
<organism evidence="2">
    <name type="scientific">Arundo donax</name>
    <name type="common">Giant reed</name>
    <name type="synonym">Donax arundinaceus</name>
    <dbReference type="NCBI Taxonomy" id="35708"/>
    <lineage>
        <taxon>Eukaryota</taxon>
        <taxon>Viridiplantae</taxon>
        <taxon>Streptophyta</taxon>
        <taxon>Embryophyta</taxon>
        <taxon>Tracheophyta</taxon>
        <taxon>Spermatophyta</taxon>
        <taxon>Magnoliopsida</taxon>
        <taxon>Liliopsida</taxon>
        <taxon>Poales</taxon>
        <taxon>Poaceae</taxon>
        <taxon>PACMAD clade</taxon>
        <taxon>Arundinoideae</taxon>
        <taxon>Arundineae</taxon>
        <taxon>Arundo</taxon>
    </lineage>
</organism>
<reference evidence="2" key="2">
    <citation type="journal article" date="2015" name="Data Brief">
        <title>Shoot transcriptome of the giant reed, Arundo donax.</title>
        <authorList>
            <person name="Barrero R.A."/>
            <person name="Guerrero F.D."/>
            <person name="Moolhuijzen P."/>
            <person name="Goolsby J.A."/>
            <person name="Tidwell J."/>
            <person name="Bellgard S.E."/>
            <person name="Bellgard M.I."/>
        </authorList>
    </citation>
    <scope>NUCLEOTIDE SEQUENCE</scope>
    <source>
        <tissue evidence="2">Shoot tissue taken approximately 20 cm above the soil surface</tissue>
    </source>
</reference>
<feature type="compositionally biased region" description="Basic and acidic residues" evidence="1">
    <location>
        <begin position="20"/>
        <end position="29"/>
    </location>
</feature>
<evidence type="ECO:0000256" key="1">
    <source>
        <dbReference type="SAM" id="MobiDB-lite"/>
    </source>
</evidence>
<sequence>MTATRPRLSTPAVISSAVETPEKPEAPLR</sequence>
<protein>
    <submittedName>
        <fullName evidence="2">Uncharacterized protein</fullName>
    </submittedName>
</protein>
<proteinExistence type="predicted"/>
<dbReference type="EMBL" id="GBRH01224897">
    <property type="protein sequence ID" value="JAD72998.1"/>
    <property type="molecule type" value="Transcribed_RNA"/>
</dbReference>
<name>A0A0A9CEW7_ARUDO</name>
<reference evidence="2" key="1">
    <citation type="submission" date="2014-09" db="EMBL/GenBank/DDBJ databases">
        <authorList>
            <person name="Magalhaes I.L.F."/>
            <person name="Oliveira U."/>
            <person name="Santos F.R."/>
            <person name="Vidigal T.H.D.A."/>
            <person name="Brescovit A.D."/>
            <person name="Santos A.J."/>
        </authorList>
    </citation>
    <scope>NUCLEOTIDE SEQUENCE</scope>
    <source>
        <tissue evidence="2">Shoot tissue taken approximately 20 cm above the soil surface</tissue>
    </source>
</reference>